<keyword evidence="4" id="KW-1185">Reference proteome</keyword>
<dbReference type="PANTHER" id="PTHR12271">
    <property type="entry name" value="POLY A POLYMERASE CID PAP -RELATED"/>
    <property type="match status" value="1"/>
</dbReference>
<dbReference type="STRING" id="74873.A0A084W9H9"/>
<evidence type="ECO:0000313" key="2">
    <source>
        <dbReference type="EMBL" id="KFB46873.1"/>
    </source>
</evidence>
<reference evidence="2 4" key="1">
    <citation type="journal article" date="2014" name="BMC Genomics">
        <title>Genome sequence of Anopheles sinensis provides insight into genetics basis of mosquito competence for malaria parasites.</title>
        <authorList>
            <person name="Zhou D."/>
            <person name="Zhang D."/>
            <person name="Ding G."/>
            <person name="Shi L."/>
            <person name="Hou Q."/>
            <person name="Ye Y."/>
            <person name="Xu Y."/>
            <person name="Zhou H."/>
            <person name="Xiong C."/>
            <person name="Li S."/>
            <person name="Yu J."/>
            <person name="Hong S."/>
            <person name="Yu X."/>
            <person name="Zou P."/>
            <person name="Chen C."/>
            <person name="Chang X."/>
            <person name="Wang W."/>
            <person name="Lv Y."/>
            <person name="Sun Y."/>
            <person name="Ma L."/>
            <person name="Shen B."/>
            <person name="Zhu C."/>
        </authorList>
    </citation>
    <scope>NUCLEOTIDE SEQUENCE [LARGE SCALE GENOMIC DNA]</scope>
</reference>
<dbReference type="VEuPathDB" id="VectorBase:ASIS018863"/>
<evidence type="ECO:0000259" key="1">
    <source>
        <dbReference type="Pfam" id="PF22600"/>
    </source>
</evidence>
<feature type="domain" description="Poly(A) RNA polymerase mitochondrial-like central palm" evidence="1">
    <location>
        <begin position="120"/>
        <end position="263"/>
    </location>
</feature>
<evidence type="ECO:0000313" key="3">
    <source>
        <dbReference type="EnsemblMetazoa" id="ASIC014878-PA"/>
    </source>
</evidence>
<dbReference type="PANTHER" id="PTHR12271:SF40">
    <property type="entry name" value="POLY(A) RNA POLYMERASE GLD2"/>
    <property type="match status" value="1"/>
</dbReference>
<dbReference type="Gene3D" id="1.10.1410.10">
    <property type="match status" value="1"/>
</dbReference>
<proteinExistence type="predicted"/>
<dbReference type="InterPro" id="IPR043519">
    <property type="entry name" value="NT_sf"/>
</dbReference>
<dbReference type="CDD" id="cd05402">
    <property type="entry name" value="NT_PAP_TUTase"/>
    <property type="match status" value="1"/>
</dbReference>
<dbReference type="VEuPathDB" id="VectorBase:ASIC014878"/>
<dbReference type="GO" id="GO:0031123">
    <property type="term" value="P:RNA 3'-end processing"/>
    <property type="evidence" value="ECO:0007669"/>
    <property type="project" value="TreeGrafter"/>
</dbReference>
<dbReference type="AlphaFoldDB" id="A0A084W9H9"/>
<accession>A0A084W9H9</accession>
<dbReference type="SUPFAM" id="SSF81631">
    <property type="entry name" value="PAP/OAS1 substrate-binding domain"/>
    <property type="match status" value="1"/>
</dbReference>
<protein>
    <submittedName>
        <fullName evidence="2">AGAP001130-PA-like protein</fullName>
    </submittedName>
</protein>
<dbReference type="Gene3D" id="3.30.460.10">
    <property type="entry name" value="Beta Polymerase, domain 2"/>
    <property type="match status" value="1"/>
</dbReference>
<name>A0A084W9H9_ANOSI</name>
<dbReference type="Proteomes" id="UP000030765">
    <property type="component" value="Unassembled WGS sequence"/>
</dbReference>
<dbReference type="EMBL" id="ATLV01021807">
    <property type="status" value="NOT_ANNOTATED_CDS"/>
    <property type="molecule type" value="Genomic_DNA"/>
</dbReference>
<dbReference type="Pfam" id="PF22600">
    <property type="entry name" value="MTPAP-like_central"/>
    <property type="match status" value="1"/>
</dbReference>
<organism evidence="2">
    <name type="scientific">Anopheles sinensis</name>
    <name type="common">Mosquito</name>
    <dbReference type="NCBI Taxonomy" id="74873"/>
    <lineage>
        <taxon>Eukaryota</taxon>
        <taxon>Metazoa</taxon>
        <taxon>Ecdysozoa</taxon>
        <taxon>Arthropoda</taxon>
        <taxon>Hexapoda</taxon>
        <taxon>Insecta</taxon>
        <taxon>Pterygota</taxon>
        <taxon>Neoptera</taxon>
        <taxon>Endopterygota</taxon>
        <taxon>Diptera</taxon>
        <taxon>Nematocera</taxon>
        <taxon>Culicoidea</taxon>
        <taxon>Culicidae</taxon>
        <taxon>Anophelinae</taxon>
        <taxon>Anopheles</taxon>
    </lineage>
</organism>
<sequence>MYEASRNSCHCHRLRSIAEQCTCDLKDLYNDRWSYRGHQLNQSLRSFPNHCHGCVQQPSYYVHPDGNETARDLSDIQYSQNQYYPSAVDHSRGRISPRSPPFVTTLPRSSTPTNGCWDKLSLSIWQRFTAIKQTEKTFLQKMNLWGHLYECVQKIPRLPKFELFLMGSTISGFGMEGSDIDMCVVAKDGPLYCDLRTEALENLLHVKQFLDRMPSSNLEQISLICAMVPILRLKHKSDDFDIEISFNNYVGIRNTQLLHCYAQLDWRVRPLVIIVKLWAKHNNLNDPKNCTLSSYSLALMVINFLQCGVSPPVLPCLHELYPEKFSGPVNTDRLKLFERVEAFSTDNDDTLSSLFINFLKYYTKFE</sequence>
<evidence type="ECO:0000313" key="4">
    <source>
        <dbReference type="Proteomes" id="UP000030765"/>
    </source>
</evidence>
<dbReference type="SUPFAM" id="SSF81301">
    <property type="entry name" value="Nucleotidyltransferase"/>
    <property type="match status" value="1"/>
</dbReference>
<dbReference type="EnsemblMetazoa" id="ASIC014878-RA">
    <property type="protein sequence ID" value="ASIC014878-PA"/>
    <property type="gene ID" value="ASIC014878"/>
</dbReference>
<dbReference type="GO" id="GO:1990817">
    <property type="term" value="F:poly(A) RNA polymerase activity"/>
    <property type="evidence" value="ECO:0007669"/>
    <property type="project" value="TreeGrafter"/>
</dbReference>
<dbReference type="OMA" id="KDICENC"/>
<dbReference type="EMBL" id="KE525323">
    <property type="protein sequence ID" value="KFB46873.1"/>
    <property type="molecule type" value="Genomic_DNA"/>
</dbReference>
<dbReference type="OrthoDB" id="2274644at2759"/>
<gene>
    <name evidence="2" type="ORF">ZHAS_00014878</name>
</gene>
<dbReference type="InterPro" id="IPR054708">
    <property type="entry name" value="MTPAP-like_central"/>
</dbReference>
<reference evidence="3" key="2">
    <citation type="submission" date="2020-05" db="UniProtKB">
        <authorList>
            <consortium name="EnsemblMetazoa"/>
        </authorList>
    </citation>
    <scope>IDENTIFICATION</scope>
</reference>